<organism evidence="2 3">
    <name type="scientific">Nocardiopsis rhodophaea</name>
    <dbReference type="NCBI Taxonomy" id="280238"/>
    <lineage>
        <taxon>Bacteria</taxon>
        <taxon>Bacillati</taxon>
        <taxon>Actinomycetota</taxon>
        <taxon>Actinomycetes</taxon>
        <taxon>Streptosporangiales</taxon>
        <taxon>Nocardiopsidaceae</taxon>
        <taxon>Nocardiopsis</taxon>
    </lineage>
</organism>
<evidence type="ECO:0000313" key="3">
    <source>
        <dbReference type="Proteomes" id="UP001501585"/>
    </source>
</evidence>
<comment type="caution">
    <text evidence="2">The sequence shown here is derived from an EMBL/GenBank/DDBJ whole genome shotgun (WGS) entry which is preliminary data.</text>
</comment>
<feature type="region of interest" description="Disordered" evidence="1">
    <location>
        <begin position="1"/>
        <end position="47"/>
    </location>
</feature>
<accession>A0ABN2S4I2</accession>
<reference evidence="2 3" key="1">
    <citation type="journal article" date="2019" name="Int. J. Syst. Evol. Microbiol.">
        <title>The Global Catalogue of Microorganisms (GCM) 10K type strain sequencing project: providing services to taxonomists for standard genome sequencing and annotation.</title>
        <authorList>
            <consortium name="The Broad Institute Genomics Platform"/>
            <consortium name="The Broad Institute Genome Sequencing Center for Infectious Disease"/>
            <person name="Wu L."/>
            <person name="Ma J."/>
        </authorList>
    </citation>
    <scope>NUCLEOTIDE SEQUENCE [LARGE SCALE GENOMIC DNA]</scope>
    <source>
        <strain evidence="2 3">JCM 15313</strain>
    </source>
</reference>
<feature type="compositionally biased region" description="Basic and acidic residues" evidence="1">
    <location>
        <begin position="18"/>
        <end position="47"/>
    </location>
</feature>
<sequence>MGHFSAANGSGGALGENKAADAHADEGARKDRGDLGDERGNGRSRGDLMRYAADMRVGIPFSSGFGRVGRSLDRVLALMERAVPREPRRRTAEKLASNCPVHFHHREHNRTTRHLLRNGTPAFRVRRGLLKSVLFT</sequence>
<dbReference type="EMBL" id="BAAAPC010000001">
    <property type="protein sequence ID" value="GAA1980265.1"/>
    <property type="molecule type" value="Genomic_DNA"/>
</dbReference>
<dbReference type="Proteomes" id="UP001501585">
    <property type="component" value="Unassembled WGS sequence"/>
</dbReference>
<protein>
    <submittedName>
        <fullName evidence="2">Uncharacterized protein</fullName>
    </submittedName>
</protein>
<proteinExistence type="predicted"/>
<name>A0ABN2S4I2_9ACTN</name>
<gene>
    <name evidence="2" type="ORF">GCM10009799_01730</name>
</gene>
<evidence type="ECO:0000256" key="1">
    <source>
        <dbReference type="SAM" id="MobiDB-lite"/>
    </source>
</evidence>
<keyword evidence="3" id="KW-1185">Reference proteome</keyword>
<evidence type="ECO:0000313" key="2">
    <source>
        <dbReference type="EMBL" id="GAA1980265.1"/>
    </source>
</evidence>